<dbReference type="EMBL" id="AEDD01000006">
    <property type="protein sequence ID" value="EFM10637.1"/>
    <property type="molecule type" value="Genomic_DNA"/>
</dbReference>
<dbReference type="eggNOG" id="COG3541">
    <property type="taxonomic scope" value="Bacteria"/>
</dbReference>
<reference evidence="1 2" key="1">
    <citation type="submission" date="2010-07" db="EMBL/GenBank/DDBJ databases">
        <title>The draft genome of Paenibacillus curdlanolyticus YK9.</title>
        <authorList>
            <consortium name="US DOE Joint Genome Institute (JGI-PGF)"/>
            <person name="Lucas S."/>
            <person name="Copeland A."/>
            <person name="Lapidus A."/>
            <person name="Cheng J.-F."/>
            <person name="Bruce D."/>
            <person name="Goodwin L."/>
            <person name="Pitluck S."/>
            <person name="Land M.L."/>
            <person name="Hauser L."/>
            <person name="Chang Y.-J."/>
            <person name="Jeffries C."/>
            <person name="Anderson I.J."/>
            <person name="Johnson E."/>
            <person name="Loganathan U."/>
            <person name="Mulhopadhyay B."/>
            <person name="Kyrpides N."/>
            <person name="Woyke T.J."/>
        </authorList>
    </citation>
    <scope>NUCLEOTIDE SEQUENCE [LARGE SCALE GENOMIC DNA]</scope>
    <source>
        <strain evidence="1 2">YK9</strain>
    </source>
</reference>
<dbReference type="InterPro" id="IPR018775">
    <property type="entry name" value="RlaP"/>
</dbReference>
<keyword evidence="2" id="KW-1185">Reference proteome</keyword>
<evidence type="ECO:0000313" key="1">
    <source>
        <dbReference type="EMBL" id="EFM10637.1"/>
    </source>
</evidence>
<keyword evidence="1" id="KW-0808">Transferase</keyword>
<proteinExistence type="predicted"/>
<name>E0IA60_9BACL</name>
<organism evidence="1 2">
    <name type="scientific">Paenibacillus curdlanolyticus YK9</name>
    <dbReference type="NCBI Taxonomy" id="717606"/>
    <lineage>
        <taxon>Bacteria</taxon>
        <taxon>Bacillati</taxon>
        <taxon>Bacillota</taxon>
        <taxon>Bacilli</taxon>
        <taxon>Bacillales</taxon>
        <taxon>Paenibacillaceae</taxon>
        <taxon>Paenibacillus</taxon>
    </lineage>
</organism>
<dbReference type="PANTHER" id="PTHR34817:SF2">
    <property type="entry name" value="NUCLEOTIDYLTRANSFERASE"/>
    <property type="match status" value="1"/>
</dbReference>
<gene>
    <name evidence="1" type="ORF">PaecuDRAFT_2549</name>
</gene>
<dbReference type="Pfam" id="PF10127">
    <property type="entry name" value="RlaP"/>
    <property type="match status" value="1"/>
</dbReference>
<dbReference type="PANTHER" id="PTHR34817">
    <property type="entry name" value="NUCLEOTIDYLTRANSFERASE"/>
    <property type="match status" value="1"/>
</dbReference>
<protein>
    <submittedName>
        <fullName evidence="1">Nucleotidyltransferase, predicted</fullName>
    </submittedName>
</protein>
<dbReference type="GO" id="GO:0016740">
    <property type="term" value="F:transferase activity"/>
    <property type="evidence" value="ECO:0007669"/>
    <property type="project" value="UniProtKB-KW"/>
</dbReference>
<sequence length="265" mass="31473">MTEMTCMKEQIVEELKRVEKEENVRILYACESGSRAWGFPSKDSDYDVRFLYVRPLESYLSIFDKRDVIERPISNLLDISGWDLRKALMLFRKSNPPLLEWLQSPIPYMEDYTVAEQIRRLSPLSFSPRSCMHHYLHMARGNYRTYLRDEQVKIKKYFYVLRPILACEWIEQHNTIPPIAFQALIDEFMPVDSELRKVIDRLLHRKMAGDELDYEPRIDLINAYVEERLGCFERIAPEASAATFDQDEQLDKLFRAALTEAWRMT</sequence>
<accession>E0IA60</accession>
<evidence type="ECO:0000313" key="2">
    <source>
        <dbReference type="Proteomes" id="UP000005387"/>
    </source>
</evidence>
<dbReference type="STRING" id="717606.PaecuDRAFT_2549"/>
<dbReference type="AlphaFoldDB" id="E0IA60"/>
<dbReference type="Proteomes" id="UP000005387">
    <property type="component" value="Unassembled WGS sequence"/>
</dbReference>